<dbReference type="Proteomes" id="UP000203261">
    <property type="component" value="Segment"/>
</dbReference>
<dbReference type="GeneID" id="29125266"/>
<protein>
    <submittedName>
        <fullName evidence="1">Uncharacterized protein</fullName>
    </submittedName>
</protein>
<reference evidence="1 2" key="1">
    <citation type="submission" date="2015-08" db="EMBL/GenBank/DDBJ databases">
        <authorList>
            <person name="Babu N.S."/>
            <person name="Beckwith C.J."/>
            <person name="Beseler K.G."/>
            <person name="Brison A."/>
            <person name="Carone J.V."/>
            <person name="Caskin T.P."/>
            <person name="Diamond M."/>
            <person name="Durham M.E."/>
            <person name="Foxe J.M."/>
            <person name="Go M."/>
            <person name="Henderson B.A."/>
            <person name="Jones I.B."/>
            <person name="McGettigan J.A."/>
            <person name="Micheletti S.J."/>
            <person name="Nasrallah M.E."/>
            <person name="Ortiz D."/>
            <person name="Piller C.R."/>
            <person name="Privatt S.R."/>
            <person name="Schneider S.L."/>
            <person name="Sharp S."/>
            <person name="Smith T.C."/>
            <person name="Stanton J.D."/>
            <person name="Ullery H.E."/>
            <person name="Wilson R.J."/>
            <person name="Serrano M.G."/>
            <person name="Buck G."/>
            <person name="Lee V."/>
            <person name="Wang Y."/>
            <person name="Carvalho R."/>
            <person name="Voegtly L."/>
            <person name="Shi R."/>
            <person name="Duckworth R."/>
            <person name="Johnson A."/>
            <person name="Loviza R."/>
            <person name="Walstead R."/>
            <person name="Shah Z."/>
            <person name="Kiflezghi M."/>
            <person name="Wade K."/>
            <person name="Ball S.L."/>
            <person name="Bradley K.W."/>
            <person name="Asai D.J."/>
            <person name="Bowman C.A."/>
            <person name="Russell D.A."/>
            <person name="Pope W.H."/>
            <person name="Jacobs-Sera D."/>
            <person name="Hendrix R.W."/>
            <person name="Hatfull G.F."/>
        </authorList>
    </citation>
    <scope>NUCLEOTIDE SEQUENCE [LARGE SCALE GENOMIC DNA]</scope>
</reference>
<proteinExistence type="predicted"/>
<dbReference type="EMBL" id="KT624200">
    <property type="protein sequence ID" value="AMM44897.1"/>
    <property type="molecule type" value="Genomic_DNA"/>
</dbReference>
<accession>A0A127AWD8</accession>
<dbReference type="RefSeq" id="YP_009302486.1">
    <property type="nucleotide sequence ID" value="NC_031245.1"/>
</dbReference>
<evidence type="ECO:0000313" key="2">
    <source>
        <dbReference type="Proteomes" id="UP000203261"/>
    </source>
</evidence>
<name>A0A127AWD8_9CAUD</name>
<keyword evidence="2" id="KW-1185">Reference proteome</keyword>
<dbReference type="KEGG" id="vg:29125266"/>
<organism evidence="1 2">
    <name type="scientific">Bacillus phage SP-15</name>
    <dbReference type="NCBI Taxonomy" id="1792032"/>
    <lineage>
        <taxon>Viruses</taxon>
        <taxon>Duplodnaviria</taxon>
        <taxon>Heunggongvirae</taxon>
        <taxon>Uroviricota</taxon>
        <taxon>Caudoviricetes</taxon>
        <taxon>Thornevirus</taxon>
        <taxon>Thornevirus SP15</taxon>
    </lineage>
</organism>
<evidence type="ECO:0000313" key="1">
    <source>
        <dbReference type="EMBL" id="AMM44897.1"/>
    </source>
</evidence>
<sequence length="99" mass="11318">MDSSKTLKVGTHWYHKSTSMAIHQADLVFKQSIENPNEYKVVKNVNMLGKYEANKTFDVESVNTILSVATHRVLVCTDDKRVLAKNWINEVIEDHGNDK</sequence>
<gene>
    <name evidence="1" type="ORF">SP15_098</name>
</gene>